<reference evidence="4" key="1">
    <citation type="submission" date="2024-06" db="EMBL/GenBank/DDBJ databases">
        <authorList>
            <person name="Fan A."/>
            <person name="Zhang F.Y."/>
            <person name="Zhang L."/>
        </authorList>
    </citation>
    <scope>NUCLEOTIDE SEQUENCE</scope>
    <source>
        <strain evidence="4">Y61</strain>
    </source>
</reference>
<evidence type="ECO:0000259" key="3">
    <source>
        <dbReference type="Pfam" id="PF08279"/>
    </source>
</evidence>
<feature type="domain" description="Helix-turn-helix type 11" evidence="3">
    <location>
        <begin position="14"/>
        <end position="66"/>
    </location>
</feature>
<dbReference type="InterPro" id="IPR004173">
    <property type="entry name" value="3H_domain"/>
</dbReference>
<keyword evidence="1" id="KW-0479">Metal-binding</keyword>
<feature type="binding site" evidence="1">
    <location>
        <position position="85"/>
    </location>
    <ligand>
        <name>Ni(2+)</name>
        <dbReference type="ChEBI" id="CHEBI:49786"/>
    </ligand>
</feature>
<sequence length="178" mass="19598">MTRTRERKLSASARRRKVLGCLSASSRPITGGELADKMAVSRQVIVQDISLLRARNHPIIATSQGYLFLSGEKPGTRTRVVACRHTLEETEDELNLIVDCGVTVVNVTVEHPLYGEITGSLMIRNRTDVRLFISKLHQTNASLLSSLTKGVHLHQLEAAEQGQLDRAVSALKKAGYLL</sequence>
<dbReference type="InterPro" id="IPR013196">
    <property type="entry name" value="HTH_11"/>
</dbReference>
<dbReference type="GO" id="GO:0046872">
    <property type="term" value="F:metal ion binding"/>
    <property type="evidence" value="ECO:0007669"/>
    <property type="project" value="UniProtKB-KW"/>
</dbReference>
<dbReference type="InterPro" id="IPR036390">
    <property type="entry name" value="WH_DNA-bd_sf"/>
</dbReference>
<dbReference type="SUPFAM" id="SSF46785">
    <property type="entry name" value="Winged helix' DNA-binding domain"/>
    <property type="match status" value="1"/>
</dbReference>
<protein>
    <submittedName>
        <fullName evidence="4">Transcription repressor NadR</fullName>
    </submittedName>
</protein>
<accession>A0AAU8IEH7</accession>
<evidence type="ECO:0000256" key="1">
    <source>
        <dbReference type="PIRSR" id="PIRSR037847-1"/>
    </source>
</evidence>
<dbReference type="InterPro" id="IPR035922">
    <property type="entry name" value="3H_dom_sf"/>
</dbReference>
<dbReference type="InterPro" id="IPR036388">
    <property type="entry name" value="WH-like_DNA-bd_sf"/>
</dbReference>
<dbReference type="RefSeq" id="WP_129928243.1">
    <property type="nucleotide sequence ID" value="NZ_CP159510.1"/>
</dbReference>
<feature type="binding site" evidence="1">
    <location>
        <position position="93"/>
    </location>
    <ligand>
        <name>Ni(2+)</name>
        <dbReference type="ChEBI" id="CHEBI:49786"/>
    </ligand>
</feature>
<feature type="binding site" evidence="1">
    <location>
        <position position="152"/>
    </location>
    <ligand>
        <name>Ni(2+)</name>
        <dbReference type="ChEBI" id="CHEBI:49786"/>
    </ligand>
</feature>
<dbReference type="PANTHER" id="PTHR40068">
    <property type="entry name" value="TRANSCRIPTION REPRESSOR NIAR-RELATED"/>
    <property type="match status" value="1"/>
</dbReference>
<dbReference type="PANTHER" id="PTHR40068:SF1">
    <property type="entry name" value="TRANSCRIPTION REPRESSOR NIAR-RELATED"/>
    <property type="match status" value="1"/>
</dbReference>
<dbReference type="Pfam" id="PF02829">
    <property type="entry name" value="3H"/>
    <property type="match status" value="1"/>
</dbReference>
<evidence type="ECO:0000259" key="2">
    <source>
        <dbReference type="Pfam" id="PF02829"/>
    </source>
</evidence>
<dbReference type="InterPro" id="IPR026043">
    <property type="entry name" value="NadR"/>
</dbReference>
<dbReference type="EMBL" id="CP159510">
    <property type="protein sequence ID" value="XCJ16618.1"/>
    <property type="molecule type" value="Genomic_DNA"/>
</dbReference>
<keyword evidence="1" id="KW-0533">Nickel</keyword>
<proteinExistence type="predicted"/>
<evidence type="ECO:0000313" key="4">
    <source>
        <dbReference type="EMBL" id="XCJ16618.1"/>
    </source>
</evidence>
<organism evidence="4">
    <name type="scientific">Sporolactobacillus sp. Y61</name>
    <dbReference type="NCBI Taxonomy" id="3160863"/>
    <lineage>
        <taxon>Bacteria</taxon>
        <taxon>Bacillati</taxon>
        <taxon>Bacillota</taxon>
        <taxon>Bacilli</taxon>
        <taxon>Bacillales</taxon>
        <taxon>Sporolactobacillaceae</taxon>
        <taxon>Sporolactobacillus</taxon>
    </lineage>
</organism>
<name>A0AAU8IEH7_9BACL</name>
<feature type="domain" description="3H" evidence="2">
    <location>
        <begin position="81"/>
        <end position="177"/>
    </location>
</feature>
<dbReference type="Gene3D" id="1.10.10.10">
    <property type="entry name" value="Winged helix-like DNA-binding domain superfamily/Winged helix DNA-binding domain"/>
    <property type="match status" value="1"/>
</dbReference>
<dbReference type="SUPFAM" id="SSF75500">
    <property type="entry name" value="Putative transcriptional regulator TM1602, C-terminal domain"/>
    <property type="match status" value="1"/>
</dbReference>
<dbReference type="Pfam" id="PF08279">
    <property type="entry name" value="HTH_11"/>
    <property type="match status" value="1"/>
</dbReference>
<dbReference type="Gene3D" id="3.30.1340.20">
    <property type="entry name" value="3H domain"/>
    <property type="match status" value="1"/>
</dbReference>
<dbReference type="PIRSF" id="PIRSF037847">
    <property type="entry name" value="NiaR"/>
    <property type="match status" value="1"/>
</dbReference>
<dbReference type="AlphaFoldDB" id="A0AAU8IEH7"/>
<feature type="binding site" evidence="1">
    <location>
        <position position="154"/>
    </location>
    <ligand>
        <name>Ni(2+)</name>
        <dbReference type="ChEBI" id="CHEBI:49786"/>
    </ligand>
</feature>
<gene>
    <name evidence="4" type="ORF">ABNN70_13350</name>
</gene>